<evidence type="ECO:0000313" key="2">
    <source>
        <dbReference type="Proteomes" id="UP001596470"/>
    </source>
</evidence>
<dbReference type="EMBL" id="JBHSYS010000002">
    <property type="protein sequence ID" value="MFC6957889.1"/>
    <property type="molecule type" value="Genomic_DNA"/>
</dbReference>
<organism evidence="1 2">
    <name type="scientific">Glycomyces mayteni</name>
    <dbReference type="NCBI Taxonomy" id="543887"/>
    <lineage>
        <taxon>Bacteria</taxon>
        <taxon>Bacillati</taxon>
        <taxon>Actinomycetota</taxon>
        <taxon>Actinomycetes</taxon>
        <taxon>Glycomycetales</taxon>
        <taxon>Glycomycetaceae</taxon>
        <taxon>Glycomyces</taxon>
    </lineage>
</organism>
<name>A0ABW2D9K0_9ACTN</name>
<dbReference type="RefSeq" id="WP_387965833.1">
    <property type="nucleotide sequence ID" value="NZ_JBHSVE010000004.1"/>
</dbReference>
<sequence length="184" mass="19927">MGHVESMRAKIAGLRGDGAVTALARRWEDDAGRRNAPPLALGEPVALAGAYPGGLADLYLAAGPARFGEILFLPESAFAPMDAIDAYGEPIDDRRRLRIGDVGEDAVLLDLDSGAVIVYWFNYFERGWDSGVLVERASAAEFADTVAMGPGYAGLHGPKERQRTAWWDEDPWFAYLRETGLAGE</sequence>
<evidence type="ECO:0000313" key="1">
    <source>
        <dbReference type="EMBL" id="MFC6957889.1"/>
    </source>
</evidence>
<dbReference type="Proteomes" id="UP001596470">
    <property type="component" value="Unassembled WGS sequence"/>
</dbReference>
<keyword evidence="2" id="KW-1185">Reference proteome</keyword>
<comment type="caution">
    <text evidence="1">The sequence shown here is derived from an EMBL/GenBank/DDBJ whole genome shotgun (WGS) entry which is preliminary data.</text>
</comment>
<proteinExistence type="predicted"/>
<protein>
    <submittedName>
        <fullName evidence="1">Uncharacterized protein</fullName>
    </submittedName>
</protein>
<reference evidence="2" key="1">
    <citation type="journal article" date="2019" name="Int. J. Syst. Evol. Microbiol.">
        <title>The Global Catalogue of Microorganisms (GCM) 10K type strain sequencing project: providing services to taxonomists for standard genome sequencing and annotation.</title>
        <authorList>
            <consortium name="The Broad Institute Genomics Platform"/>
            <consortium name="The Broad Institute Genome Sequencing Center for Infectious Disease"/>
            <person name="Wu L."/>
            <person name="Ma J."/>
        </authorList>
    </citation>
    <scope>NUCLEOTIDE SEQUENCE [LARGE SCALE GENOMIC DNA]</scope>
    <source>
        <strain evidence="2">KACC 12634</strain>
    </source>
</reference>
<gene>
    <name evidence="1" type="ORF">ACFQS3_11845</name>
</gene>
<accession>A0ABW2D9K0</accession>